<dbReference type="InterPro" id="IPR023801">
    <property type="entry name" value="His_deacetylse_dom"/>
</dbReference>
<evidence type="ECO:0000259" key="2">
    <source>
        <dbReference type="Pfam" id="PF00850"/>
    </source>
</evidence>
<organism evidence="3">
    <name type="scientific">marine sediment metagenome</name>
    <dbReference type="NCBI Taxonomy" id="412755"/>
    <lineage>
        <taxon>unclassified sequences</taxon>
        <taxon>metagenomes</taxon>
        <taxon>ecological metagenomes</taxon>
    </lineage>
</organism>
<sequence>MESGPSRRAAFLHSDQLEQYNYPADCPFNSRRAGEVKRILASHGLLSGPDRGQVEPASATRDEITVVHTGEYLDALQAAQEGSLAVEGLQMGLGTGDCPVFEGMYDYAALACGATLTGVKLILAGETDVAFNPSGGYHHAFRSRAAGFCYINDSAIACWHLAAGGKRVLYIDVDAHHGDGVQDAFYSSNDVMTISFHESGRTLFPGTGFPDEIGQGEGTGYCINMPLPPGIYDEAYLAAFEQIALPLIGSFDPDVIVLELGMDGLSSDPLTHMSLTNNAYVSVIEHVLA</sequence>
<gene>
    <name evidence="3" type="ORF">S01H1_15790</name>
</gene>
<dbReference type="SUPFAM" id="SSF52768">
    <property type="entry name" value="Arginase/deacetylase"/>
    <property type="match status" value="1"/>
</dbReference>
<dbReference type="InterPro" id="IPR023696">
    <property type="entry name" value="Ureohydrolase_dom_sf"/>
</dbReference>
<dbReference type="Pfam" id="PF00850">
    <property type="entry name" value="Hist_deacetyl"/>
    <property type="match status" value="1"/>
</dbReference>
<proteinExistence type="predicted"/>
<dbReference type="EMBL" id="BARS01008266">
    <property type="protein sequence ID" value="GAF76276.1"/>
    <property type="molecule type" value="Genomic_DNA"/>
</dbReference>
<dbReference type="PANTHER" id="PTHR10625:SF10">
    <property type="entry name" value="HISTONE DEACETYLASE HDAC1"/>
    <property type="match status" value="1"/>
</dbReference>
<dbReference type="PRINTS" id="PR01270">
    <property type="entry name" value="HDASUPER"/>
</dbReference>
<dbReference type="Gene3D" id="3.40.800.20">
    <property type="entry name" value="Histone deacetylase domain"/>
    <property type="match status" value="1"/>
</dbReference>
<protein>
    <recommendedName>
        <fullName evidence="2">Histone deacetylase domain-containing protein</fullName>
    </recommendedName>
</protein>
<dbReference type="GO" id="GO:0004407">
    <property type="term" value="F:histone deacetylase activity"/>
    <property type="evidence" value="ECO:0007669"/>
    <property type="project" value="InterPro"/>
</dbReference>
<evidence type="ECO:0000256" key="1">
    <source>
        <dbReference type="ARBA" id="ARBA00022801"/>
    </source>
</evidence>
<dbReference type="InterPro" id="IPR037138">
    <property type="entry name" value="His_deacetylse_dom_sf"/>
</dbReference>
<reference evidence="3" key="1">
    <citation type="journal article" date="2014" name="Front. Microbiol.">
        <title>High frequency of phylogenetically diverse reductive dehalogenase-homologous genes in deep subseafloor sedimentary metagenomes.</title>
        <authorList>
            <person name="Kawai M."/>
            <person name="Futagami T."/>
            <person name="Toyoda A."/>
            <person name="Takaki Y."/>
            <person name="Nishi S."/>
            <person name="Hori S."/>
            <person name="Arai W."/>
            <person name="Tsubouchi T."/>
            <person name="Morono Y."/>
            <person name="Uchiyama I."/>
            <person name="Ito T."/>
            <person name="Fujiyama A."/>
            <person name="Inagaki F."/>
            <person name="Takami H."/>
        </authorList>
    </citation>
    <scope>NUCLEOTIDE SEQUENCE</scope>
    <source>
        <strain evidence="3">Expedition CK06-06</strain>
    </source>
</reference>
<keyword evidence="1" id="KW-0378">Hydrolase</keyword>
<dbReference type="PANTHER" id="PTHR10625">
    <property type="entry name" value="HISTONE DEACETYLASE HDAC1-RELATED"/>
    <property type="match status" value="1"/>
</dbReference>
<dbReference type="GO" id="GO:0040029">
    <property type="term" value="P:epigenetic regulation of gene expression"/>
    <property type="evidence" value="ECO:0007669"/>
    <property type="project" value="TreeGrafter"/>
</dbReference>
<comment type="caution">
    <text evidence="3">The sequence shown here is derived from an EMBL/GenBank/DDBJ whole genome shotgun (WGS) entry which is preliminary data.</text>
</comment>
<name>X0SMA5_9ZZZZ</name>
<dbReference type="GO" id="GO:0000118">
    <property type="term" value="C:histone deacetylase complex"/>
    <property type="evidence" value="ECO:0007669"/>
    <property type="project" value="UniProtKB-ARBA"/>
</dbReference>
<evidence type="ECO:0000313" key="3">
    <source>
        <dbReference type="EMBL" id="GAF76276.1"/>
    </source>
</evidence>
<accession>X0SMA5</accession>
<feature type="non-terminal residue" evidence="3">
    <location>
        <position position="289"/>
    </location>
</feature>
<dbReference type="InterPro" id="IPR000286">
    <property type="entry name" value="HDACs"/>
</dbReference>
<dbReference type="GO" id="GO:0016787">
    <property type="term" value="F:hydrolase activity"/>
    <property type="evidence" value="ECO:0007669"/>
    <property type="project" value="UniProtKB-KW"/>
</dbReference>
<feature type="domain" description="Histone deacetylase" evidence="2">
    <location>
        <begin position="27"/>
        <end position="287"/>
    </location>
</feature>
<dbReference type="PRINTS" id="PR01271">
    <property type="entry name" value="HISDACETLASE"/>
</dbReference>
<dbReference type="InterPro" id="IPR003084">
    <property type="entry name" value="HDAC_I/II"/>
</dbReference>
<dbReference type="AlphaFoldDB" id="X0SMA5"/>